<proteinExistence type="predicted"/>
<name>A0A1Y6CD32_9BACT</name>
<dbReference type="EMBL" id="FWZT01000015">
    <property type="protein sequence ID" value="SMF48921.1"/>
    <property type="molecule type" value="Genomic_DNA"/>
</dbReference>
<evidence type="ECO:0000313" key="3">
    <source>
        <dbReference type="EMBL" id="SMF48921.1"/>
    </source>
</evidence>
<keyword evidence="2" id="KW-0732">Signal</keyword>
<dbReference type="STRING" id="1513793.SAMN06296036_11515"/>
<feature type="signal peptide" evidence="2">
    <location>
        <begin position="1"/>
        <end position="20"/>
    </location>
</feature>
<keyword evidence="4" id="KW-1185">Reference proteome</keyword>
<reference evidence="4" key="1">
    <citation type="submission" date="2017-04" db="EMBL/GenBank/DDBJ databases">
        <authorList>
            <person name="Varghese N."/>
            <person name="Submissions S."/>
        </authorList>
    </citation>
    <scope>NUCLEOTIDE SEQUENCE [LARGE SCALE GENOMIC DNA]</scope>
    <source>
        <strain evidence="4">RKEM611</strain>
    </source>
</reference>
<sequence>MLRACLTIAAVMLISQSIFGLERCDFTDPNSHACNLRYPEPKPRYKGFKSLEAFLNGVDNVMFCFSGSKDTSDRRYQSCLVFANNGVSLLHSKGTNYFDKLGMKFHPLLNKRISEEMYNFDFSSNYKSLPAYKVKDVWTLKKVTKEAGDDPDWYIKELGKCEGSYMACRKNADKFADWFGWFAYMISQKMYTACETGKPLCIKRIENLKKISDEMIRSKMGEPTGSGGGGSLSSGGNGSGGSGIATGGSRCYGFNYVCYNGRECTRRWQEQICGR</sequence>
<dbReference type="Proteomes" id="UP000192907">
    <property type="component" value="Unassembled WGS sequence"/>
</dbReference>
<evidence type="ECO:0000256" key="1">
    <source>
        <dbReference type="SAM" id="MobiDB-lite"/>
    </source>
</evidence>
<organism evidence="3 4">
    <name type="scientific">Pseudobacteriovorax antillogorgiicola</name>
    <dbReference type="NCBI Taxonomy" id="1513793"/>
    <lineage>
        <taxon>Bacteria</taxon>
        <taxon>Pseudomonadati</taxon>
        <taxon>Bdellovibrionota</taxon>
        <taxon>Oligoflexia</taxon>
        <taxon>Oligoflexales</taxon>
        <taxon>Pseudobacteriovoracaceae</taxon>
        <taxon>Pseudobacteriovorax</taxon>
    </lineage>
</organism>
<dbReference type="AlphaFoldDB" id="A0A1Y6CD32"/>
<evidence type="ECO:0000313" key="4">
    <source>
        <dbReference type="Proteomes" id="UP000192907"/>
    </source>
</evidence>
<dbReference type="RefSeq" id="WP_132319630.1">
    <property type="nucleotide sequence ID" value="NZ_FWZT01000015.1"/>
</dbReference>
<protein>
    <submittedName>
        <fullName evidence="3">Uncharacterized protein</fullName>
    </submittedName>
</protein>
<gene>
    <name evidence="3" type="ORF">SAMN06296036_11515</name>
</gene>
<accession>A0A1Y6CD32</accession>
<evidence type="ECO:0000256" key="2">
    <source>
        <dbReference type="SAM" id="SignalP"/>
    </source>
</evidence>
<feature type="compositionally biased region" description="Gly residues" evidence="1">
    <location>
        <begin position="224"/>
        <end position="239"/>
    </location>
</feature>
<feature type="region of interest" description="Disordered" evidence="1">
    <location>
        <begin position="219"/>
        <end position="239"/>
    </location>
</feature>
<feature type="chain" id="PRO_5012011963" evidence="2">
    <location>
        <begin position="21"/>
        <end position="275"/>
    </location>
</feature>